<dbReference type="Proteomes" id="UP000290289">
    <property type="component" value="Chromosome 4"/>
</dbReference>
<name>A0A498JZW4_MALDO</name>
<evidence type="ECO:0000313" key="2">
    <source>
        <dbReference type="Proteomes" id="UP000290289"/>
    </source>
</evidence>
<comment type="caution">
    <text evidence="1">The sequence shown here is derived from an EMBL/GenBank/DDBJ whole genome shotgun (WGS) entry which is preliminary data.</text>
</comment>
<gene>
    <name evidence="1" type="ORF">DVH24_014789</name>
</gene>
<dbReference type="EMBL" id="RDQH01000330">
    <property type="protein sequence ID" value="RXI01440.1"/>
    <property type="molecule type" value="Genomic_DNA"/>
</dbReference>
<organism evidence="1 2">
    <name type="scientific">Malus domestica</name>
    <name type="common">Apple</name>
    <name type="synonym">Pyrus malus</name>
    <dbReference type="NCBI Taxonomy" id="3750"/>
    <lineage>
        <taxon>Eukaryota</taxon>
        <taxon>Viridiplantae</taxon>
        <taxon>Streptophyta</taxon>
        <taxon>Embryophyta</taxon>
        <taxon>Tracheophyta</taxon>
        <taxon>Spermatophyta</taxon>
        <taxon>Magnoliopsida</taxon>
        <taxon>eudicotyledons</taxon>
        <taxon>Gunneridae</taxon>
        <taxon>Pentapetalae</taxon>
        <taxon>rosids</taxon>
        <taxon>fabids</taxon>
        <taxon>Rosales</taxon>
        <taxon>Rosaceae</taxon>
        <taxon>Amygdaloideae</taxon>
        <taxon>Maleae</taxon>
        <taxon>Malus</taxon>
    </lineage>
</organism>
<keyword evidence="2" id="KW-1185">Reference proteome</keyword>
<dbReference type="PANTHER" id="PTHR34966">
    <property type="entry name" value="OSJNBA0043L24.15 PROTEIN"/>
    <property type="match status" value="1"/>
</dbReference>
<dbReference type="PANTHER" id="PTHR34966:SF1">
    <property type="entry name" value="OS04G0508100 PROTEIN"/>
    <property type="match status" value="1"/>
</dbReference>
<reference evidence="1 2" key="1">
    <citation type="submission" date="2018-10" db="EMBL/GenBank/DDBJ databases">
        <title>A high-quality apple genome assembly.</title>
        <authorList>
            <person name="Hu J."/>
        </authorList>
    </citation>
    <scope>NUCLEOTIDE SEQUENCE [LARGE SCALE GENOMIC DNA]</scope>
    <source>
        <strain evidence="2">cv. HFTH1</strain>
        <tissue evidence="1">Young leaf</tissue>
    </source>
</reference>
<proteinExistence type="predicted"/>
<accession>A0A498JZW4</accession>
<evidence type="ECO:0000313" key="1">
    <source>
        <dbReference type="EMBL" id="RXI01440.1"/>
    </source>
</evidence>
<protein>
    <submittedName>
        <fullName evidence="1">Uncharacterized protein</fullName>
    </submittedName>
</protein>
<dbReference type="AlphaFoldDB" id="A0A498JZW4"/>
<sequence length="73" mass="8360">MAGGGNFMNRVVSYLVNELLVDSLANSRAFQRFAVKTSKRIEDIQNIAAKKKEQLAEQMKDFSKNMEDSFKDR</sequence>